<dbReference type="Pfam" id="PF07681">
    <property type="entry name" value="DoxX"/>
    <property type="match status" value="1"/>
</dbReference>
<reference evidence="8 9" key="1">
    <citation type="submission" date="2021-05" db="EMBL/GenBank/DDBJ databases">
        <title>A Polyphasic approach of four new species of the genus Ohtaekwangia: Ohtaekwangia histidinii sp. nov., Ohtaekwangia cretensis sp. nov., Ohtaekwangia indiensis sp. nov., Ohtaekwangia reichenbachii sp. nov. from diverse environment.</title>
        <authorList>
            <person name="Octaviana S."/>
        </authorList>
    </citation>
    <scope>NUCLEOTIDE SEQUENCE [LARGE SCALE GENOMIC DNA]</scope>
    <source>
        <strain evidence="8 9">PWU37</strain>
    </source>
</reference>
<evidence type="ECO:0000256" key="2">
    <source>
        <dbReference type="ARBA" id="ARBA00006679"/>
    </source>
</evidence>
<dbReference type="Proteomes" id="UP001319180">
    <property type="component" value="Unassembled WGS sequence"/>
</dbReference>
<feature type="transmembrane region" description="Helical" evidence="7">
    <location>
        <begin position="51"/>
        <end position="71"/>
    </location>
</feature>
<dbReference type="RefSeq" id="WP_254091173.1">
    <property type="nucleotide sequence ID" value="NZ_JAHESC010000021.1"/>
</dbReference>
<dbReference type="GO" id="GO:0005886">
    <property type="term" value="C:plasma membrane"/>
    <property type="evidence" value="ECO:0007669"/>
    <property type="project" value="UniProtKB-SubCell"/>
</dbReference>
<evidence type="ECO:0000256" key="6">
    <source>
        <dbReference type="ARBA" id="ARBA00023136"/>
    </source>
</evidence>
<evidence type="ECO:0000313" key="8">
    <source>
        <dbReference type="EMBL" id="MBT1687945.1"/>
    </source>
</evidence>
<accession>A0AAP2DC57</accession>
<gene>
    <name evidence="8" type="ORF">KK078_15355</name>
</gene>
<evidence type="ECO:0000256" key="7">
    <source>
        <dbReference type="SAM" id="Phobius"/>
    </source>
</evidence>
<keyword evidence="9" id="KW-1185">Reference proteome</keyword>
<feature type="transmembrane region" description="Helical" evidence="7">
    <location>
        <begin position="83"/>
        <end position="102"/>
    </location>
</feature>
<evidence type="ECO:0000256" key="4">
    <source>
        <dbReference type="ARBA" id="ARBA00022692"/>
    </source>
</evidence>
<sequence length="150" mass="16520">MSVITDVESWGNNHRPGFLDVFRILLGLFLTYKGLYFITHMNELLQTTAGLSVYFAGLAVGHYVAFAHILGGPLIAVGLFTRIVSVIQMPILLGAVFLVNYPKGFLSVAQHMELWASLVVLVGLVVFMVFGAGRYSIDAKRRKEMMAANP</sequence>
<evidence type="ECO:0000256" key="3">
    <source>
        <dbReference type="ARBA" id="ARBA00022475"/>
    </source>
</evidence>
<feature type="transmembrane region" description="Helical" evidence="7">
    <location>
        <begin position="21"/>
        <end position="39"/>
    </location>
</feature>
<dbReference type="EMBL" id="JAHESC010000021">
    <property type="protein sequence ID" value="MBT1687945.1"/>
    <property type="molecule type" value="Genomic_DNA"/>
</dbReference>
<proteinExistence type="inferred from homology"/>
<comment type="similarity">
    <text evidence="2">Belongs to the DoxX family.</text>
</comment>
<dbReference type="AlphaFoldDB" id="A0AAP2DC57"/>
<dbReference type="InterPro" id="IPR051907">
    <property type="entry name" value="DoxX-like_oxidoreductase"/>
</dbReference>
<keyword evidence="3" id="KW-1003">Cell membrane</keyword>
<protein>
    <submittedName>
        <fullName evidence="8">DoxX family protein</fullName>
    </submittedName>
</protein>
<organism evidence="8 9">
    <name type="scientific">Dawidia soli</name>
    <dbReference type="NCBI Taxonomy" id="2782352"/>
    <lineage>
        <taxon>Bacteria</taxon>
        <taxon>Pseudomonadati</taxon>
        <taxon>Bacteroidota</taxon>
        <taxon>Cytophagia</taxon>
        <taxon>Cytophagales</taxon>
        <taxon>Chryseotaleaceae</taxon>
        <taxon>Dawidia</taxon>
    </lineage>
</organism>
<keyword evidence="6 7" id="KW-0472">Membrane</keyword>
<dbReference type="PANTHER" id="PTHR33452:SF1">
    <property type="entry name" value="INNER MEMBRANE PROTEIN YPHA-RELATED"/>
    <property type="match status" value="1"/>
</dbReference>
<comment type="caution">
    <text evidence="8">The sequence shown here is derived from an EMBL/GenBank/DDBJ whole genome shotgun (WGS) entry which is preliminary data.</text>
</comment>
<dbReference type="InterPro" id="IPR032808">
    <property type="entry name" value="DoxX"/>
</dbReference>
<evidence type="ECO:0000256" key="5">
    <source>
        <dbReference type="ARBA" id="ARBA00022989"/>
    </source>
</evidence>
<keyword evidence="4 7" id="KW-0812">Transmembrane</keyword>
<feature type="transmembrane region" description="Helical" evidence="7">
    <location>
        <begin position="114"/>
        <end position="137"/>
    </location>
</feature>
<name>A0AAP2DC57_9BACT</name>
<dbReference type="PANTHER" id="PTHR33452">
    <property type="entry name" value="OXIDOREDUCTASE CATD-RELATED"/>
    <property type="match status" value="1"/>
</dbReference>
<keyword evidence="5 7" id="KW-1133">Transmembrane helix</keyword>
<evidence type="ECO:0000313" key="9">
    <source>
        <dbReference type="Proteomes" id="UP001319180"/>
    </source>
</evidence>
<comment type="subcellular location">
    <subcellularLocation>
        <location evidence="1">Cell membrane</location>
        <topology evidence="1">Multi-pass membrane protein</topology>
    </subcellularLocation>
</comment>
<evidence type="ECO:0000256" key="1">
    <source>
        <dbReference type="ARBA" id="ARBA00004651"/>
    </source>
</evidence>